<protein>
    <submittedName>
        <fullName evidence="1">Uncharacterized protein</fullName>
    </submittedName>
</protein>
<name>A0ABQ9XBL1_9EUKA</name>
<comment type="caution">
    <text evidence="1">The sequence shown here is derived from an EMBL/GenBank/DDBJ whole genome shotgun (WGS) entry which is preliminary data.</text>
</comment>
<keyword evidence="2" id="KW-1185">Reference proteome</keyword>
<gene>
    <name evidence="1" type="ORF">BLNAU_16004</name>
</gene>
<evidence type="ECO:0000313" key="1">
    <source>
        <dbReference type="EMBL" id="KAK2949084.1"/>
    </source>
</evidence>
<organism evidence="1 2">
    <name type="scientific">Blattamonas nauphoetae</name>
    <dbReference type="NCBI Taxonomy" id="2049346"/>
    <lineage>
        <taxon>Eukaryota</taxon>
        <taxon>Metamonada</taxon>
        <taxon>Preaxostyla</taxon>
        <taxon>Oxymonadida</taxon>
        <taxon>Blattamonas</taxon>
    </lineage>
</organism>
<accession>A0ABQ9XBL1</accession>
<dbReference type="Proteomes" id="UP001281761">
    <property type="component" value="Unassembled WGS sequence"/>
</dbReference>
<proteinExistence type="predicted"/>
<reference evidence="1 2" key="1">
    <citation type="journal article" date="2022" name="bioRxiv">
        <title>Genomics of Preaxostyla Flagellates Illuminates Evolutionary Transitions and the Path Towards Mitochondrial Loss.</title>
        <authorList>
            <person name="Novak L.V.F."/>
            <person name="Treitli S.C."/>
            <person name="Pyrih J."/>
            <person name="Halakuc P."/>
            <person name="Pipaliya S.V."/>
            <person name="Vacek V."/>
            <person name="Brzon O."/>
            <person name="Soukal P."/>
            <person name="Eme L."/>
            <person name="Dacks J.B."/>
            <person name="Karnkowska A."/>
            <person name="Elias M."/>
            <person name="Hampl V."/>
        </authorList>
    </citation>
    <scope>NUCLEOTIDE SEQUENCE [LARGE SCALE GENOMIC DNA]</scope>
    <source>
        <strain evidence="1">NAU3</strain>
        <tissue evidence="1">Gut</tissue>
    </source>
</reference>
<evidence type="ECO:0000313" key="2">
    <source>
        <dbReference type="Proteomes" id="UP001281761"/>
    </source>
</evidence>
<dbReference type="EMBL" id="JARBJD010000163">
    <property type="protein sequence ID" value="KAK2949084.1"/>
    <property type="molecule type" value="Genomic_DNA"/>
</dbReference>
<sequence length="143" mass="16430">MRSFRSCLFDSQARDNTTPNFILQSITSPPCLSWLNTTFQLFSRGGRIHSLLSTLIHLRHLLVSHNNIFIFQTIPQQFHPPLPRPLRPTVQHSKSIFCQNNAPLEAGRCMADDMRQTQPHQFQLGQRRSSQSFLDRSCGILSI</sequence>